<dbReference type="GO" id="GO:0004800">
    <property type="term" value="F:thyroxine 5'-deiodinase activity"/>
    <property type="evidence" value="ECO:0007669"/>
    <property type="project" value="InterPro"/>
</dbReference>
<dbReference type="AlphaFoldDB" id="A0A238J724"/>
<sequence length="236" mass="25592">MAYNYSSFDASDYDLVNFRGPQPGSKAPDFEIDLATGGATRLLDFEGDFLVLEMGSLTCPLFQGRREVMTRLDLQHPDVSFAVLYVREAHPGSKIPAHSTQGDKASCAATLVADGENRRVLVDDIAGRVHQAYGGYPNSVFIINRNGCVVYAVDWNNPAVTGRAIALLKAGKPAALRAWFKPVPPKVSLTVLGEGGKGSMSDFLRGLPNLIWNNLVRRNLRLAFGRKGAVAPDVQC</sequence>
<proteinExistence type="predicted"/>
<dbReference type="RefSeq" id="WP_099242425.1">
    <property type="nucleotide sequence ID" value="NZ_FXXP01000001.1"/>
</dbReference>
<dbReference type="SUPFAM" id="SSF52833">
    <property type="entry name" value="Thioredoxin-like"/>
    <property type="match status" value="1"/>
</dbReference>
<dbReference type="EMBL" id="FXXP01000001">
    <property type="protein sequence ID" value="SMX26531.1"/>
    <property type="molecule type" value="Genomic_DNA"/>
</dbReference>
<dbReference type="PANTHER" id="PTHR11781">
    <property type="entry name" value="IODOTHYRONINE DEIODINASE"/>
    <property type="match status" value="1"/>
</dbReference>
<gene>
    <name evidence="1" type="ORF">TRP8649_00613</name>
</gene>
<dbReference type="OrthoDB" id="119679at2"/>
<dbReference type="GO" id="GO:0042403">
    <property type="term" value="P:thyroid hormone metabolic process"/>
    <property type="evidence" value="ECO:0007669"/>
    <property type="project" value="TreeGrafter"/>
</dbReference>
<protein>
    <submittedName>
        <fullName evidence="1">Iodothyronine deiodinase</fullName>
    </submittedName>
</protein>
<evidence type="ECO:0000313" key="2">
    <source>
        <dbReference type="Proteomes" id="UP000225972"/>
    </source>
</evidence>
<dbReference type="Pfam" id="PF00837">
    <property type="entry name" value="T4_deiodinase"/>
    <property type="match status" value="1"/>
</dbReference>
<dbReference type="InterPro" id="IPR000643">
    <property type="entry name" value="Iodothyronine_deiodinase"/>
</dbReference>
<dbReference type="PANTHER" id="PTHR11781:SF22">
    <property type="entry name" value="TYPE I IODOTHYRONINE DEIODINASE"/>
    <property type="match status" value="1"/>
</dbReference>
<organism evidence="1 2">
    <name type="scientific">Pelagimonas phthalicica</name>
    <dbReference type="NCBI Taxonomy" id="1037362"/>
    <lineage>
        <taxon>Bacteria</taxon>
        <taxon>Pseudomonadati</taxon>
        <taxon>Pseudomonadota</taxon>
        <taxon>Alphaproteobacteria</taxon>
        <taxon>Rhodobacterales</taxon>
        <taxon>Roseobacteraceae</taxon>
        <taxon>Pelagimonas</taxon>
    </lineage>
</organism>
<dbReference type="InterPro" id="IPR036249">
    <property type="entry name" value="Thioredoxin-like_sf"/>
</dbReference>
<keyword evidence="2" id="KW-1185">Reference proteome</keyword>
<dbReference type="Gene3D" id="3.40.30.10">
    <property type="entry name" value="Glutaredoxin"/>
    <property type="match status" value="1"/>
</dbReference>
<evidence type="ECO:0000313" key="1">
    <source>
        <dbReference type="EMBL" id="SMX26531.1"/>
    </source>
</evidence>
<dbReference type="Proteomes" id="UP000225972">
    <property type="component" value="Unassembled WGS sequence"/>
</dbReference>
<name>A0A238J724_9RHOB</name>
<accession>A0A238J724</accession>
<reference evidence="2" key="1">
    <citation type="submission" date="2017-05" db="EMBL/GenBank/DDBJ databases">
        <authorList>
            <person name="Rodrigo-Torres L."/>
            <person name="Arahal R. D."/>
            <person name="Lucena T."/>
        </authorList>
    </citation>
    <scope>NUCLEOTIDE SEQUENCE [LARGE SCALE GENOMIC DNA]</scope>
    <source>
        <strain evidence="2">CECT 8649</strain>
    </source>
</reference>